<feature type="compositionally biased region" description="Polar residues" evidence="1">
    <location>
        <begin position="691"/>
        <end position="702"/>
    </location>
</feature>
<sequence>MTLDTSGFSEIGRYGTIYVMKKLPAHTPLAAYPLDEEEVTIGRDPSCNVRLYYPQVSPLHCKIMFEDRKAFLVVLGANGLSVDGCRVLPNANSGGSPFAGPVTVPLTNNTEIEIHNKRFTFVYPPKEMRAALLATPARNTKSSHRRRSLRMSMIQSAQVFSPRPSHDPRENLRVLKSPLKPFASPTKSSLLRHASHADDDDDLEEQEIVLVDGNHPRVVEEEKDLIILEDIELPDSDQTPTKSVPSHSNGRHAASRTVPSSSSQNSTSKGQATLAPPVPNNPPPQTPQRRARPTLHRAVLIRSAQRAVIRAEVEREEEEEEKEVEEFATQLNSSTSSESASEGDDDDDSEEDEEDEGVVGQAMWAKGLQAVRTKLWPFGSDPSEKDTAEDDEVEELPTAGGPLRALGNFMTPQASRTSTSLAGRFSVGGAGEARRVPIEPKWRVNDIVVPSQAPTVKQETDHVDQDSTVTSMNSSGVGRGQGRATLSAEERKAIQERRRSALTTPDPFFAGQTPGLRRQPGFPASPTKTPAGSVPVSPLKTAMKQANTFEKVEEDDEEEELDTRSLMERMKETVEAMKRRRSVAPTSGDAEDKASSRKSLGLGLSPRKRTPEIGVTPEPRTPSDKDRRFSLLTPAARKEVFGWDEREVIDVDEDEELAMDVDEDPDVTMRTDTLSVIGDEGKAMAAEKEPSASQPLHNSGLPQTPRMDGMRHMFAPPKPQGTPVFSGMRDLFKPETRGLGTPVYEGLGELMAAPLDDAQDDDIPEESSSTDVADEEAEPIVATKPAASRVPVKKTQTVRISRKNPRSAASQDTPSLADDEATPGNAGTSSEQPDNDVELGETVPVVKTRTSSRKKTPEPTRKLPARSRSRSKTRTQAPEPDISDIPPVPTLKPALRRTTKAAKTAATSDESSAADAPEVVVDAPTKIGAPRGRKPATKTAAVSSTDDQAPPKPVRKGRSTRATPSPQDATEEQSAPSTEAEEQPVAAPKRKTVGTRSKVAVKQTVKEEEVDESPAETDTKRTGRTRVKAPTAIPEPKTRATRTPATRKAATPATIMSNVTDKENTPDPIDVDDDDADRSTKAKVSRTRKPAAKKVKEEVAEAPAPKTRVTRARTRT</sequence>
<feature type="compositionally biased region" description="Polar residues" evidence="1">
    <location>
        <begin position="960"/>
        <end position="977"/>
    </location>
</feature>
<reference evidence="4" key="1">
    <citation type="submission" date="2024-06" db="EMBL/GenBank/DDBJ databases">
        <title>Multi-omics analyses provide insights into the biosynthesis of the anticancer antibiotic pleurotin in Hohenbuehelia grisea.</title>
        <authorList>
            <person name="Weaver J.A."/>
            <person name="Alberti F."/>
        </authorList>
    </citation>
    <scope>NUCLEOTIDE SEQUENCE [LARGE SCALE GENOMIC DNA]</scope>
    <source>
        <strain evidence="4">T-177</strain>
    </source>
</reference>
<feature type="compositionally biased region" description="Pro residues" evidence="1">
    <location>
        <begin position="276"/>
        <end position="286"/>
    </location>
</feature>
<feature type="compositionally biased region" description="Polar residues" evidence="1">
    <location>
        <begin position="466"/>
        <end position="476"/>
    </location>
</feature>
<feature type="compositionally biased region" description="Polar residues" evidence="1">
    <location>
        <begin position="236"/>
        <end position="248"/>
    </location>
</feature>
<feature type="compositionally biased region" description="Acidic residues" evidence="1">
    <location>
        <begin position="314"/>
        <end position="326"/>
    </location>
</feature>
<dbReference type="PROSITE" id="PS50006">
    <property type="entry name" value="FHA_DOMAIN"/>
    <property type="match status" value="1"/>
</dbReference>
<feature type="compositionally biased region" description="Acidic residues" evidence="1">
    <location>
        <begin position="341"/>
        <end position="357"/>
    </location>
</feature>
<feature type="compositionally biased region" description="Basic residues" evidence="1">
    <location>
        <begin position="863"/>
        <end position="873"/>
    </location>
</feature>
<evidence type="ECO:0000313" key="4">
    <source>
        <dbReference type="Proteomes" id="UP001556367"/>
    </source>
</evidence>
<dbReference type="SMART" id="SM00240">
    <property type="entry name" value="FHA"/>
    <property type="match status" value="1"/>
</dbReference>
<evidence type="ECO:0000259" key="2">
    <source>
        <dbReference type="PROSITE" id="PS50006"/>
    </source>
</evidence>
<dbReference type="InterPro" id="IPR000253">
    <property type="entry name" value="FHA_dom"/>
</dbReference>
<feature type="region of interest" description="Disordered" evidence="1">
    <location>
        <begin position="176"/>
        <end position="202"/>
    </location>
</feature>
<protein>
    <recommendedName>
        <fullName evidence="2">FHA domain-containing protein</fullName>
    </recommendedName>
</protein>
<feature type="compositionally biased region" description="Basic and acidic residues" evidence="1">
    <location>
        <begin position="488"/>
        <end position="499"/>
    </location>
</feature>
<accession>A0ABR3IRK2</accession>
<feature type="region of interest" description="Disordered" evidence="1">
    <location>
        <begin position="312"/>
        <end position="424"/>
    </location>
</feature>
<proteinExistence type="predicted"/>
<feature type="region of interest" description="Disordered" evidence="1">
    <location>
        <begin position="574"/>
        <end position="631"/>
    </location>
</feature>
<evidence type="ECO:0000313" key="3">
    <source>
        <dbReference type="EMBL" id="KAL0945899.1"/>
    </source>
</evidence>
<dbReference type="Pfam" id="PF00498">
    <property type="entry name" value="FHA"/>
    <property type="match status" value="1"/>
</dbReference>
<comment type="caution">
    <text evidence="3">The sequence shown here is derived from an EMBL/GenBank/DDBJ whole genome shotgun (WGS) entry which is preliminary data.</text>
</comment>
<gene>
    <name evidence="3" type="ORF">HGRIS_012183</name>
</gene>
<dbReference type="InterPro" id="IPR008984">
    <property type="entry name" value="SMAD_FHA_dom_sf"/>
</dbReference>
<dbReference type="SUPFAM" id="SSF49879">
    <property type="entry name" value="SMAD/FHA domain"/>
    <property type="match status" value="1"/>
</dbReference>
<dbReference type="Gene3D" id="2.60.200.20">
    <property type="match status" value="1"/>
</dbReference>
<feature type="compositionally biased region" description="Low complexity" evidence="1">
    <location>
        <begin position="901"/>
        <end position="924"/>
    </location>
</feature>
<feature type="region of interest" description="Disordered" evidence="1">
    <location>
        <begin position="453"/>
        <end position="539"/>
    </location>
</feature>
<feature type="compositionally biased region" description="Basic residues" evidence="1">
    <location>
        <begin position="1081"/>
        <end position="1093"/>
    </location>
</feature>
<feature type="compositionally biased region" description="Low complexity" evidence="1">
    <location>
        <begin position="255"/>
        <end position="275"/>
    </location>
</feature>
<dbReference type="EMBL" id="JASNQZ010000015">
    <property type="protein sequence ID" value="KAL0945899.1"/>
    <property type="molecule type" value="Genomic_DNA"/>
</dbReference>
<dbReference type="CDD" id="cd00060">
    <property type="entry name" value="FHA"/>
    <property type="match status" value="1"/>
</dbReference>
<keyword evidence="4" id="KW-1185">Reference proteome</keyword>
<feature type="compositionally biased region" description="Low complexity" evidence="1">
    <location>
        <begin position="1041"/>
        <end position="1054"/>
    </location>
</feature>
<feature type="region of interest" description="Disordered" evidence="1">
    <location>
        <begin position="230"/>
        <end position="293"/>
    </location>
</feature>
<name>A0ABR3IRK2_9AGAR</name>
<organism evidence="3 4">
    <name type="scientific">Hohenbuehelia grisea</name>
    <dbReference type="NCBI Taxonomy" id="104357"/>
    <lineage>
        <taxon>Eukaryota</taxon>
        <taxon>Fungi</taxon>
        <taxon>Dikarya</taxon>
        <taxon>Basidiomycota</taxon>
        <taxon>Agaricomycotina</taxon>
        <taxon>Agaricomycetes</taxon>
        <taxon>Agaricomycetidae</taxon>
        <taxon>Agaricales</taxon>
        <taxon>Pleurotineae</taxon>
        <taxon>Pleurotaceae</taxon>
        <taxon>Hohenbuehelia</taxon>
    </lineage>
</organism>
<dbReference type="Proteomes" id="UP001556367">
    <property type="component" value="Unassembled WGS sequence"/>
</dbReference>
<evidence type="ECO:0000256" key="1">
    <source>
        <dbReference type="SAM" id="MobiDB-lite"/>
    </source>
</evidence>
<feature type="compositionally biased region" description="Polar residues" evidence="1">
    <location>
        <begin position="410"/>
        <end position="421"/>
    </location>
</feature>
<feature type="region of interest" description="Disordered" evidence="1">
    <location>
        <begin position="682"/>
        <end position="1116"/>
    </location>
</feature>
<feature type="domain" description="FHA" evidence="2">
    <location>
        <begin position="39"/>
        <end position="87"/>
    </location>
</feature>